<evidence type="ECO:0000313" key="17">
    <source>
        <dbReference type="Proteomes" id="UP001295444"/>
    </source>
</evidence>
<evidence type="ECO:0000256" key="9">
    <source>
        <dbReference type="ARBA" id="ARBA00023136"/>
    </source>
</evidence>
<keyword evidence="17" id="KW-1185">Reference proteome</keyword>
<keyword evidence="8" id="KW-0496">Mitochondrion</keyword>
<keyword evidence="5" id="KW-0999">Mitochondrion inner membrane</keyword>
<evidence type="ECO:0000256" key="7">
    <source>
        <dbReference type="ARBA" id="ARBA00022989"/>
    </source>
</evidence>
<evidence type="ECO:0000256" key="2">
    <source>
        <dbReference type="ARBA" id="ARBA00022448"/>
    </source>
</evidence>
<evidence type="ECO:0000256" key="4">
    <source>
        <dbReference type="ARBA" id="ARBA00022692"/>
    </source>
</evidence>
<gene>
    <name evidence="16" type="ORF">PECUL_23A041214</name>
</gene>
<evidence type="ECO:0000256" key="3">
    <source>
        <dbReference type="ARBA" id="ARBA00022660"/>
    </source>
</evidence>
<dbReference type="SUPFAM" id="SSF81518">
    <property type="entry name" value="Subunit XI (6.4 kDa protein) of cytochrome bc1 complex (Ubiquinol-cytochrome c reductase)"/>
    <property type="match status" value="1"/>
</dbReference>
<organism evidence="16 17">
    <name type="scientific">Pelobates cultripes</name>
    <name type="common">Western spadefoot toad</name>
    <dbReference type="NCBI Taxonomy" id="61616"/>
    <lineage>
        <taxon>Eukaryota</taxon>
        <taxon>Metazoa</taxon>
        <taxon>Chordata</taxon>
        <taxon>Craniata</taxon>
        <taxon>Vertebrata</taxon>
        <taxon>Euteleostomi</taxon>
        <taxon>Amphibia</taxon>
        <taxon>Batrachia</taxon>
        <taxon>Anura</taxon>
        <taxon>Pelobatoidea</taxon>
        <taxon>Pelobatidae</taxon>
        <taxon>Pelobates</taxon>
    </lineage>
</organism>
<evidence type="ECO:0000256" key="8">
    <source>
        <dbReference type="ARBA" id="ARBA00023128"/>
    </source>
</evidence>
<keyword evidence="7" id="KW-1133">Transmembrane helix</keyword>
<dbReference type="FunFam" id="1.20.5.220:FF:000004">
    <property type="entry name" value="Cytochrome b-c1 complex subunit 10"/>
    <property type="match status" value="1"/>
</dbReference>
<keyword evidence="6" id="KW-0249">Electron transport</keyword>
<keyword evidence="9" id="KW-0472">Membrane</keyword>
<evidence type="ECO:0000256" key="13">
    <source>
        <dbReference type="ARBA" id="ARBA00075865"/>
    </source>
</evidence>
<evidence type="ECO:0000256" key="6">
    <source>
        <dbReference type="ARBA" id="ARBA00022982"/>
    </source>
</evidence>
<dbReference type="Pfam" id="PF08997">
    <property type="entry name" value="UCR_6-4kD"/>
    <property type="match status" value="1"/>
</dbReference>
<keyword evidence="4" id="KW-0812">Transmembrane</keyword>
<evidence type="ECO:0000256" key="15">
    <source>
        <dbReference type="ARBA" id="ARBA00080549"/>
    </source>
</evidence>
<dbReference type="GO" id="GO:0005743">
    <property type="term" value="C:mitochondrial inner membrane"/>
    <property type="evidence" value="ECO:0007669"/>
    <property type="project" value="UniProtKB-SubCell"/>
</dbReference>
<evidence type="ECO:0000313" key="16">
    <source>
        <dbReference type="EMBL" id="CAH2292322.1"/>
    </source>
</evidence>
<evidence type="ECO:0000256" key="1">
    <source>
        <dbReference type="ARBA" id="ARBA00004434"/>
    </source>
</evidence>
<reference evidence="16" key="1">
    <citation type="submission" date="2022-03" db="EMBL/GenBank/DDBJ databases">
        <authorList>
            <person name="Alioto T."/>
            <person name="Alioto T."/>
            <person name="Gomez Garrido J."/>
        </authorList>
    </citation>
    <scope>NUCLEOTIDE SEQUENCE</scope>
</reference>
<evidence type="ECO:0000256" key="5">
    <source>
        <dbReference type="ARBA" id="ARBA00022792"/>
    </source>
</evidence>
<accession>A0AAD1S4Z4</accession>
<evidence type="ECO:0000256" key="10">
    <source>
        <dbReference type="ARBA" id="ARBA00046393"/>
    </source>
</evidence>
<keyword evidence="3" id="KW-0679">Respiratory chain</keyword>
<sequence>MIGRILGTRYQQLAKNWAPIAATWGTVAGVGLIWATDWRLFLDYVPYVNGKFKDK</sequence>
<dbReference type="PANTHER" id="PTHR15420:SF2">
    <property type="entry name" value="CYTOCHROME B-C1 COMPLEX SUBUNIT 10"/>
    <property type="match status" value="1"/>
</dbReference>
<dbReference type="InterPro" id="IPR015089">
    <property type="entry name" value="UQCR"/>
</dbReference>
<evidence type="ECO:0000256" key="14">
    <source>
        <dbReference type="ARBA" id="ARBA00076084"/>
    </source>
</evidence>
<evidence type="ECO:0000256" key="11">
    <source>
        <dbReference type="ARBA" id="ARBA00061112"/>
    </source>
</evidence>
<dbReference type="Proteomes" id="UP001295444">
    <property type="component" value="Chromosome 05"/>
</dbReference>
<keyword evidence="2" id="KW-0813">Transport</keyword>
<proteinExistence type="inferred from homology"/>
<dbReference type="PANTHER" id="PTHR15420">
    <property type="entry name" value="UBIQUINOL-CYTOCHROME C REDUCTASE COMPLEX 6.4 KD PROTEIN"/>
    <property type="match status" value="1"/>
</dbReference>
<comment type="similarity">
    <text evidence="11">Belongs to the UQCR11/QCR10 family.</text>
</comment>
<evidence type="ECO:0000256" key="12">
    <source>
        <dbReference type="ARBA" id="ARBA00068589"/>
    </source>
</evidence>
<dbReference type="GO" id="GO:0006122">
    <property type="term" value="P:mitochondrial electron transport, ubiquinol to cytochrome c"/>
    <property type="evidence" value="ECO:0007669"/>
    <property type="project" value="InterPro"/>
</dbReference>
<comment type="subunit">
    <text evidence="10">Component of the ubiquinol-cytochrome c oxidoreductase (cytochrome b-c1 complex, complex III, CIII), a multisubunit enzyme composed of 11 subunits. The complex is composed of 3 respiratory subunits cytochrome b, cytochrome c1 and Rieske protein UQCRFS1, 2 core protein subunits UQCRC1/QCR1 and UQCRC2/QCR2, and 6 low-molecular weight protein subunits UQCRH/QCR6, UQCRB/QCR7, UQCRQ/QCR8, UQCR10/QCR9, UQCR11/QCR10 and subunit 9, the cleavage product of Rieske protein UQCRFS1. The complex exists as an obligatory dimer and forms supercomplexes (SCs) in the inner mitochondrial membrane with NADH-ubiquinone oxidoreductase (complex I, CI) and cytochrome c oxidase (complex IV, CIV), resulting in different assemblies (supercomplex SCI(1)III(2)IV(1) and megacomplex MCI(2)III(2)IV(2)).</text>
</comment>
<comment type="subcellular location">
    <subcellularLocation>
        <location evidence="1">Mitochondrion inner membrane</location>
        <topology evidence="1">Single-pass membrane protein</topology>
    </subcellularLocation>
</comment>
<dbReference type="InterPro" id="IPR029027">
    <property type="entry name" value="Single_a-helix_sf"/>
</dbReference>
<protein>
    <recommendedName>
        <fullName evidence="12">Cytochrome b-c1 complex subunit 10</fullName>
    </recommendedName>
    <alternativeName>
        <fullName evidence="13">Complex III subunit 10</fullName>
    </alternativeName>
    <alternativeName>
        <fullName evidence="14">Complex III subunit XI</fullName>
    </alternativeName>
    <alternativeName>
        <fullName evidence="15">Ubiquinol-cytochrome c reductase complex 6.4 kDa protein</fullName>
    </alternativeName>
</protein>
<dbReference type="Gene3D" id="1.20.5.220">
    <property type="match status" value="1"/>
</dbReference>
<dbReference type="EMBL" id="OW240916">
    <property type="protein sequence ID" value="CAH2292322.1"/>
    <property type="molecule type" value="Genomic_DNA"/>
</dbReference>
<name>A0AAD1S4Z4_PELCU</name>
<dbReference type="AlphaFoldDB" id="A0AAD1S4Z4"/>